<keyword evidence="2" id="KW-1185">Reference proteome</keyword>
<accession>K1LIR7</accession>
<proteinExistence type="predicted"/>
<evidence type="ECO:0008006" key="3">
    <source>
        <dbReference type="Google" id="ProtNLM"/>
    </source>
</evidence>
<dbReference type="EMBL" id="AMGM01000012">
    <property type="protein sequence ID" value="EKB50168.1"/>
    <property type="molecule type" value="Genomic_DNA"/>
</dbReference>
<dbReference type="OrthoDB" id="1436925at2"/>
<reference evidence="1 2" key="1">
    <citation type="journal article" date="2012" name="J. Bacteriol.">
        <title>Draft Genome Sequence of Cecembia lonarensis Strain LW9T, Isolated from Lonar Lake, a Haloalkaline Lake in India.</title>
        <authorList>
            <person name="Shivaji S."/>
            <person name="Ara S."/>
            <person name="Singh A."/>
            <person name="Pinnaka A.K."/>
        </authorList>
    </citation>
    <scope>NUCLEOTIDE SEQUENCE [LARGE SCALE GENOMIC DNA]</scope>
    <source>
        <strain evidence="1 2">LW9</strain>
    </source>
</reference>
<dbReference type="AlphaFoldDB" id="K1LIR7"/>
<dbReference type="Proteomes" id="UP000004478">
    <property type="component" value="Unassembled WGS sequence"/>
</dbReference>
<dbReference type="PATRIC" id="fig|1225176.3.peg.1251"/>
<comment type="caution">
    <text evidence="1">The sequence shown here is derived from an EMBL/GenBank/DDBJ whole genome shotgun (WGS) entry which is preliminary data.</text>
</comment>
<name>K1LIR7_CECL9</name>
<gene>
    <name evidence="1" type="ORF">B879_01173</name>
</gene>
<sequence>MRNIFKPLPFFIITILFSCQGEKVDENQLLKDEVIAIHDEVMPYMGELRTLKKEVDLKSDSLNVMDSVAFSEEIKRLEEVSRQLEDAFEGMFVWMRQFKAPDETIEEDEAKSYLLNQKALVEKVNADIKQAMKVAKEELKST</sequence>
<dbReference type="PROSITE" id="PS51257">
    <property type="entry name" value="PROKAR_LIPOPROTEIN"/>
    <property type="match status" value="1"/>
</dbReference>
<evidence type="ECO:0000313" key="1">
    <source>
        <dbReference type="EMBL" id="EKB50168.1"/>
    </source>
</evidence>
<dbReference type="RefSeq" id="WP_009184215.1">
    <property type="nucleotide sequence ID" value="NZ_AMGM01000012.1"/>
</dbReference>
<evidence type="ECO:0000313" key="2">
    <source>
        <dbReference type="Proteomes" id="UP000004478"/>
    </source>
</evidence>
<protein>
    <recommendedName>
        <fullName evidence="3">Viral A-type inclusion protein</fullName>
    </recommendedName>
</protein>
<organism evidence="1 2">
    <name type="scientific">Cecembia lonarensis (strain CCUG 58316 / KCTC 22772 / LW9)</name>
    <dbReference type="NCBI Taxonomy" id="1225176"/>
    <lineage>
        <taxon>Bacteria</taxon>
        <taxon>Pseudomonadati</taxon>
        <taxon>Bacteroidota</taxon>
        <taxon>Cytophagia</taxon>
        <taxon>Cytophagales</taxon>
        <taxon>Cyclobacteriaceae</taxon>
        <taxon>Cecembia</taxon>
    </lineage>
</organism>